<feature type="region of interest" description="Disordered" evidence="1">
    <location>
        <begin position="184"/>
        <end position="241"/>
    </location>
</feature>
<evidence type="ECO:0000313" key="2">
    <source>
        <dbReference type="EMBL" id="GAB49449.1"/>
    </source>
</evidence>
<evidence type="ECO:0008006" key="4">
    <source>
        <dbReference type="Google" id="ProtNLM"/>
    </source>
</evidence>
<dbReference type="STRING" id="1089455.MOPEL_130_00560"/>
<keyword evidence="3" id="KW-1185">Reference proteome</keyword>
<feature type="region of interest" description="Disordered" evidence="1">
    <location>
        <begin position="1"/>
        <end position="20"/>
    </location>
</feature>
<gene>
    <name evidence="2" type="ORF">MOPEL_130_00560</name>
</gene>
<evidence type="ECO:0000313" key="3">
    <source>
        <dbReference type="Proteomes" id="UP000004367"/>
    </source>
</evidence>
<sequence length="241" mass="25560">MNKSYENATAQSEAAAELGASAEKRLPDASQRLHDGQRLAKWLSNVAALVFAPLVVARGVGGLTQKRSKATEDLGRRVEAVQVDTEAAVAAISEIASFIAQINDFQATIASAVEEQTATTNEMGRNVSDAAEGTSAISAQISGAPAAVAETTTAAANTSEAAQELSRQTNELTTPVGRFRYRCPASRAHGARRPHVGRRAPSRHPSRTLIPRSRRDGPPGRRAPRCRGWGTTSSRRPVARA</sequence>
<proteinExistence type="predicted"/>
<dbReference type="RefSeq" id="WP_009483292.1">
    <property type="nucleotide sequence ID" value="NZ_BAFE01000089.1"/>
</dbReference>
<dbReference type="Gene3D" id="1.10.287.950">
    <property type="entry name" value="Methyl-accepting chemotaxis protein"/>
    <property type="match status" value="1"/>
</dbReference>
<dbReference type="AlphaFoldDB" id="H5UUP1"/>
<name>H5UUP1_9MICO</name>
<accession>H5UUP1</accession>
<organism evidence="2 3">
    <name type="scientific">Mobilicoccus pelagius NBRC 104925</name>
    <dbReference type="NCBI Taxonomy" id="1089455"/>
    <lineage>
        <taxon>Bacteria</taxon>
        <taxon>Bacillati</taxon>
        <taxon>Actinomycetota</taxon>
        <taxon>Actinomycetes</taxon>
        <taxon>Micrococcales</taxon>
        <taxon>Dermatophilaceae</taxon>
        <taxon>Mobilicoccus</taxon>
    </lineage>
</organism>
<feature type="compositionally biased region" description="Basic residues" evidence="1">
    <location>
        <begin position="189"/>
        <end position="206"/>
    </location>
</feature>
<reference evidence="2 3" key="1">
    <citation type="submission" date="2012-02" db="EMBL/GenBank/DDBJ databases">
        <title>Whole genome shotgun sequence of Mobilicoccus pelagius NBRC 104925.</title>
        <authorList>
            <person name="Yoshida Y."/>
            <person name="Hosoyama A."/>
            <person name="Tsuchikane K."/>
            <person name="Katsumata H."/>
            <person name="Yamazaki S."/>
            <person name="Fujita N."/>
        </authorList>
    </citation>
    <scope>NUCLEOTIDE SEQUENCE [LARGE SCALE GENOMIC DNA]</scope>
    <source>
        <strain evidence="2 3">NBRC 104925</strain>
    </source>
</reference>
<dbReference type="Proteomes" id="UP000004367">
    <property type="component" value="Unassembled WGS sequence"/>
</dbReference>
<evidence type="ECO:0000256" key="1">
    <source>
        <dbReference type="SAM" id="MobiDB-lite"/>
    </source>
</evidence>
<dbReference type="eggNOG" id="COG0840">
    <property type="taxonomic scope" value="Bacteria"/>
</dbReference>
<dbReference type="SUPFAM" id="SSF58104">
    <property type="entry name" value="Methyl-accepting chemotaxis protein (MCP) signaling domain"/>
    <property type="match status" value="1"/>
</dbReference>
<protein>
    <recommendedName>
        <fullName evidence="4">Methyl-accepting chemotaxis protein</fullName>
    </recommendedName>
</protein>
<comment type="caution">
    <text evidence="2">The sequence shown here is derived from an EMBL/GenBank/DDBJ whole genome shotgun (WGS) entry which is preliminary data.</text>
</comment>
<dbReference type="EMBL" id="BAFE01000089">
    <property type="protein sequence ID" value="GAB49449.1"/>
    <property type="molecule type" value="Genomic_DNA"/>
</dbReference>